<keyword evidence="2" id="KW-0057">Aromatic amino acid biosynthesis</keyword>
<evidence type="ECO:0000256" key="2">
    <source>
        <dbReference type="ARBA" id="ARBA00023141"/>
    </source>
</evidence>
<dbReference type="InterPro" id="IPR022893">
    <property type="entry name" value="Shikimate_DH_fam"/>
</dbReference>
<gene>
    <name evidence="4" type="primary">aroE_2</name>
    <name evidence="4" type="ORF">NCTC10924_00993</name>
</gene>
<proteinExistence type="predicted"/>
<reference evidence="4 5" key="1">
    <citation type="submission" date="2019-05" db="EMBL/GenBank/DDBJ databases">
        <authorList>
            <consortium name="Pathogen Informatics"/>
        </authorList>
    </citation>
    <scope>NUCLEOTIDE SEQUENCE [LARGE SCALE GENOMIC DNA]</scope>
    <source>
        <strain evidence="4 5">NCTC10924</strain>
    </source>
</reference>
<name>A0A4V0H5L1_STRPO</name>
<dbReference type="Gene3D" id="3.40.50.10860">
    <property type="entry name" value="Leucine Dehydrogenase, chain A, domain 1"/>
    <property type="match status" value="1"/>
</dbReference>
<dbReference type="RefSeq" id="WP_003082858.1">
    <property type="nucleotide sequence ID" value="NZ_CP070236.1"/>
</dbReference>
<dbReference type="CDD" id="cd01065">
    <property type="entry name" value="NAD_bind_Shikimate_DH"/>
    <property type="match status" value="1"/>
</dbReference>
<dbReference type="InterPro" id="IPR036291">
    <property type="entry name" value="NAD(P)-bd_dom_sf"/>
</dbReference>
<dbReference type="EMBL" id="LR594052">
    <property type="protein sequence ID" value="VTT44062.1"/>
    <property type="molecule type" value="Genomic_DNA"/>
</dbReference>
<dbReference type="PANTHER" id="PTHR21089:SF1">
    <property type="entry name" value="BIFUNCTIONAL 3-DEHYDROQUINATE DEHYDRATASE_SHIKIMATE DEHYDROGENASE, CHLOROPLASTIC"/>
    <property type="match status" value="1"/>
</dbReference>
<keyword evidence="2" id="KW-0028">Amino-acid biosynthesis</keyword>
<feature type="domain" description="Shikimate dehydrogenase substrate binding N-terminal" evidence="3">
    <location>
        <begin position="6"/>
        <end position="91"/>
    </location>
</feature>
<keyword evidence="4" id="KW-0560">Oxidoreductase</keyword>
<sequence length="288" mass="33219">MKYSALIGNPVEHSISSYLFEYLNCNAGGLKDYKHQKILVESVSLEDKMNRLIKDPQCIGFNITLPYKREVLKYINDLDESTQAIGSVNNIYKTENSVKGTNTDWNGIYETLDFFGINKLQKCCILGTGGTCRAAIFALQQFNILPIIVYREPLSENTLCLMEERPYLHYISYQEMLKHITEVDLIINTTPVGMITNDEELPIGLDVLDSVNFHDKYFLDLVFNPLHTKLYRYFSHKGAKAIDGLWVMIFQGIAAYSLWTNKRAEEHNLSKDDLVELHKYIGRKLRKR</sequence>
<dbReference type="Pfam" id="PF08501">
    <property type="entry name" value="Shikimate_dh_N"/>
    <property type="match status" value="1"/>
</dbReference>
<dbReference type="GO" id="GO:0004764">
    <property type="term" value="F:shikimate 3-dehydrogenase (NADP+) activity"/>
    <property type="evidence" value="ECO:0007669"/>
    <property type="project" value="UniProtKB-EC"/>
</dbReference>
<evidence type="ECO:0000256" key="1">
    <source>
        <dbReference type="ARBA" id="ARBA00004871"/>
    </source>
</evidence>
<dbReference type="InterPro" id="IPR013708">
    <property type="entry name" value="Shikimate_DH-bd_N"/>
</dbReference>
<dbReference type="Proteomes" id="UP000306241">
    <property type="component" value="Chromosome"/>
</dbReference>
<dbReference type="AlphaFoldDB" id="A0A4V0H5L1"/>
<dbReference type="PANTHER" id="PTHR21089">
    <property type="entry name" value="SHIKIMATE DEHYDROGENASE"/>
    <property type="match status" value="1"/>
</dbReference>
<dbReference type="SUPFAM" id="SSF53223">
    <property type="entry name" value="Aminoacid dehydrogenase-like, N-terminal domain"/>
    <property type="match status" value="1"/>
</dbReference>
<evidence type="ECO:0000313" key="4">
    <source>
        <dbReference type="EMBL" id="VTT44062.1"/>
    </source>
</evidence>
<dbReference type="InterPro" id="IPR046346">
    <property type="entry name" value="Aminoacid_DH-like_N_sf"/>
</dbReference>
<dbReference type="Gene3D" id="3.40.50.720">
    <property type="entry name" value="NAD(P)-binding Rossmann-like Domain"/>
    <property type="match status" value="1"/>
</dbReference>
<dbReference type="EC" id="1.1.1.25" evidence="4"/>
<protein>
    <submittedName>
        <fullName evidence="4">Shikimate 5-dehydrogenase</fullName>
        <ecNumber evidence="4">1.1.1.25</ecNumber>
    </submittedName>
</protein>
<dbReference type="GO" id="GO:0009423">
    <property type="term" value="P:chorismate biosynthetic process"/>
    <property type="evidence" value="ECO:0007669"/>
    <property type="project" value="TreeGrafter"/>
</dbReference>
<organism evidence="4 5">
    <name type="scientific">Streptococcus porcinus</name>
    <dbReference type="NCBI Taxonomy" id="1340"/>
    <lineage>
        <taxon>Bacteria</taxon>
        <taxon>Bacillati</taxon>
        <taxon>Bacillota</taxon>
        <taxon>Bacilli</taxon>
        <taxon>Lactobacillales</taxon>
        <taxon>Streptococcaceae</taxon>
        <taxon>Streptococcus</taxon>
    </lineage>
</organism>
<comment type="pathway">
    <text evidence="1">Metabolic intermediate biosynthesis; chorismate biosynthesis; chorismate from D-erythrose 4-phosphate and phosphoenolpyruvate: step 4/7.</text>
</comment>
<dbReference type="SUPFAM" id="SSF51735">
    <property type="entry name" value="NAD(P)-binding Rossmann-fold domains"/>
    <property type="match status" value="1"/>
</dbReference>
<evidence type="ECO:0000259" key="3">
    <source>
        <dbReference type="Pfam" id="PF08501"/>
    </source>
</evidence>
<dbReference type="GO" id="GO:0009073">
    <property type="term" value="P:aromatic amino acid family biosynthetic process"/>
    <property type="evidence" value="ECO:0007669"/>
    <property type="project" value="UniProtKB-KW"/>
</dbReference>
<dbReference type="NCBIfam" id="NF001311">
    <property type="entry name" value="PRK00258.1-3"/>
    <property type="match status" value="1"/>
</dbReference>
<accession>A0A4V0H5L1</accession>
<evidence type="ECO:0000313" key="5">
    <source>
        <dbReference type="Proteomes" id="UP000306241"/>
    </source>
</evidence>
<dbReference type="GO" id="GO:0019632">
    <property type="term" value="P:shikimate metabolic process"/>
    <property type="evidence" value="ECO:0007669"/>
    <property type="project" value="TreeGrafter"/>
</dbReference>
<dbReference type="OrthoDB" id="9792692at2"/>